<evidence type="ECO:0008006" key="3">
    <source>
        <dbReference type="Google" id="ProtNLM"/>
    </source>
</evidence>
<reference evidence="1 2" key="1">
    <citation type="journal article" date="2010" name="DNA Res.">
        <title>Bacterial lifestyle in a deep-sea hydrothermal vent chimney revealed by the genome sequence of the thermophilic bacterium Deferribacter desulfuricans SSM1.</title>
        <authorList>
            <person name="Takaki Y."/>
            <person name="Shimamura S."/>
            <person name="Nakagawa S."/>
            <person name="Fukuhara Y."/>
            <person name="Horikawa H."/>
            <person name="Ankai A."/>
            <person name="Harada T."/>
            <person name="Hosoyama A."/>
            <person name="Oguchi A."/>
            <person name="Fukui S."/>
            <person name="Fujita N."/>
            <person name="Takami H."/>
            <person name="Takai K."/>
        </authorList>
    </citation>
    <scope>NUCLEOTIDE SEQUENCE [LARGE SCALE GENOMIC DNA]</scope>
    <source>
        <strain evidence="2">DSM 14783 / JCM 11476 / NBRC 101012 / SSM1</strain>
    </source>
</reference>
<keyword evidence="2" id="KW-1185">Reference proteome</keyword>
<proteinExistence type="predicted"/>
<protein>
    <recommendedName>
        <fullName evidence="3">Helix-turn-helix domain-containing protein</fullName>
    </recommendedName>
</protein>
<accession>D3PC66</accession>
<evidence type="ECO:0000313" key="1">
    <source>
        <dbReference type="EMBL" id="BAI80189.1"/>
    </source>
</evidence>
<name>D3PC66_DEFDS</name>
<dbReference type="KEGG" id="ddf:DEFDS_0709"/>
<dbReference type="STRING" id="639282.DEFDS_0709"/>
<dbReference type="Proteomes" id="UP000001520">
    <property type="component" value="Chromosome"/>
</dbReference>
<organism evidence="1 2">
    <name type="scientific">Deferribacter desulfuricans (strain DSM 14783 / JCM 11476 / NBRC 101012 / SSM1)</name>
    <dbReference type="NCBI Taxonomy" id="639282"/>
    <lineage>
        <taxon>Bacteria</taxon>
        <taxon>Pseudomonadati</taxon>
        <taxon>Deferribacterota</taxon>
        <taxon>Deferribacteres</taxon>
        <taxon>Deferribacterales</taxon>
        <taxon>Deferribacteraceae</taxon>
        <taxon>Deferribacter</taxon>
    </lineage>
</organism>
<dbReference type="HOGENOM" id="CLU_1822197_0_0_0"/>
<gene>
    <name evidence="1" type="ordered locus">DEFDS_0709</name>
</gene>
<dbReference type="EMBL" id="AP011529">
    <property type="protein sequence ID" value="BAI80189.1"/>
    <property type="molecule type" value="Genomic_DNA"/>
</dbReference>
<dbReference type="AlphaFoldDB" id="D3PC66"/>
<dbReference type="RefSeq" id="WP_013007437.1">
    <property type="nucleotide sequence ID" value="NC_013939.1"/>
</dbReference>
<sequence>MKKEVYFLGNLAKIGGGELFDNQIRQSDEELLSTNRIFAMVTTPDGFQYIEVTNIVRKLLKENEELKERFKGDFTLLTTKEMAKELRCTEQHLRNLISKKKLKMNYHYGKLGSKVLFIKERMYEFANLRVLDCGRKKPEVV</sequence>
<evidence type="ECO:0000313" key="2">
    <source>
        <dbReference type="Proteomes" id="UP000001520"/>
    </source>
</evidence>